<evidence type="ECO:0000256" key="1">
    <source>
        <dbReference type="SAM" id="MobiDB-lite"/>
    </source>
</evidence>
<reference evidence="3" key="1">
    <citation type="journal article" date="2015" name="Proc. Natl. Acad. Sci. U.S.A.">
        <title>Genome sequencing of adzuki bean (Vigna angularis) provides insight into high starch and low fat accumulation and domestication.</title>
        <authorList>
            <person name="Yang K."/>
            <person name="Tian Z."/>
            <person name="Chen C."/>
            <person name="Luo L."/>
            <person name="Zhao B."/>
            <person name="Wang Z."/>
            <person name="Yu L."/>
            <person name="Li Y."/>
            <person name="Sun Y."/>
            <person name="Li W."/>
            <person name="Chen Y."/>
            <person name="Li Y."/>
            <person name="Zhang Y."/>
            <person name="Ai D."/>
            <person name="Zhao J."/>
            <person name="Shang C."/>
            <person name="Ma Y."/>
            <person name="Wu B."/>
            <person name="Wang M."/>
            <person name="Gao L."/>
            <person name="Sun D."/>
            <person name="Zhang P."/>
            <person name="Guo F."/>
            <person name="Wang W."/>
            <person name="Li Y."/>
            <person name="Wang J."/>
            <person name="Varshney R.K."/>
            <person name="Wang J."/>
            <person name="Ling H.Q."/>
            <person name="Wan P."/>
        </authorList>
    </citation>
    <scope>NUCLEOTIDE SEQUENCE</scope>
    <source>
        <strain evidence="3">cv. Jingnong 6</strain>
    </source>
</reference>
<organism evidence="2 3">
    <name type="scientific">Phaseolus angularis</name>
    <name type="common">Azuki bean</name>
    <name type="synonym">Vigna angularis</name>
    <dbReference type="NCBI Taxonomy" id="3914"/>
    <lineage>
        <taxon>Eukaryota</taxon>
        <taxon>Viridiplantae</taxon>
        <taxon>Streptophyta</taxon>
        <taxon>Embryophyta</taxon>
        <taxon>Tracheophyta</taxon>
        <taxon>Spermatophyta</taxon>
        <taxon>Magnoliopsida</taxon>
        <taxon>eudicotyledons</taxon>
        <taxon>Gunneridae</taxon>
        <taxon>Pentapetalae</taxon>
        <taxon>rosids</taxon>
        <taxon>fabids</taxon>
        <taxon>Fabales</taxon>
        <taxon>Fabaceae</taxon>
        <taxon>Papilionoideae</taxon>
        <taxon>50 kb inversion clade</taxon>
        <taxon>NPAAA clade</taxon>
        <taxon>indigoferoid/millettioid clade</taxon>
        <taxon>Phaseoleae</taxon>
        <taxon>Vigna</taxon>
    </lineage>
</organism>
<sequence>MIGPFSGPRKVPDRPTWSMEQGLEYEDDRPAWSVEQRQSASTVRPAFSSWDSATVVRFSIASSVPGARAARSITAGEKASARSLAASPFARPPLPLVITDPIKFVF</sequence>
<proteinExistence type="predicted"/>
<feature type="region of interest" description="Disordered" evidence="1">
    <location>
        <begin position="1"/>
        <end position="31"/>
    </location>
</feature>
<protein>
    <submittedName>
        <fullName evidence="2">Uncharacterized protein</fullName>
    </submittedName>
</protein>
<gene>
    <name evidence="2" type="ORF">LR48_Vigan393s000800</name>
</gene>
<dbReference type="Proteomes" id="UP000053144">
    <property type="component" value="Unassembled WGS sequence"/>
</dbReference>
<accession>A0A0L9TAB5</accession>
<name>A0A0L9TAB5_PHAAN</name>
<evidence type="ECO:0000313" key="3">
    <source>
        <dbReference type="Proteomes" id="UP000053144"/>
    </source>
</evidence>
<dbReference type="Gramene" id="KOM27064">
    <property type="protein sequence ID" value="KOM27064"/>
    <property type="gene ID" value="LR48_Vigan393s000800"/>
</dbReference>
<dbReference type="EMBL" id="KQ258367">
    <property type="protein sequence ID" value="KOM27064.1"/>
    <property type="molecule type" value="Genomic_DNA"/>
</dbReference>
<evidence type="ECO:0000313" key="2">
    <source>
        <dbReference type="EMBL" id="KOM27064.1"/>
    </source>
</evidence>
<dbReference type="AlphaFoldDB" id="A0A0L9TAB5"/>